<evidence type="ECO:0000256" key="1">
    <source>
        <dbReference type="SAM" id="Phobius"/>
    </source>
</evidence>
<accession>A0A377V0I1</accession>
<keyword evidence="1" id="KW-1133">Transmembrane helix</keyword>
<gene>
    <name evidence="2" type="ORF">NCTC13443_02952</name>
</gene>
<dbReference type="AlphaFoldDB" id="A0A377V0I1"/>
<name>A0A377V0I1_KLEPN</name>
<protein>
    <submittedName>
        <fullName evidence="2">Diguanylate cyclase</fullName>
    </submittedName>
</protein>
<keyword evidence="1" id="KW-0472">Membrane</keyword>
<evidence type="ECO:0000313" key="3">
    <source>
        <dbReference type="Proteomes" id="UP000255518"/>
    </source>
</evidence>
<feature type="transmembrane region" description="Helical" evidence="1">
    <location>
        <begin position="21"/>
        <end position="40"/>
    </location>
</feature>
<feature type="transmembrane region" description="Helical" evidence="1">
    <location>
        <begin position="52"/>
        <end position="69"/>
    </location>
</feature>
<proteinExistence type="predicted"/>
<evidence type="ECO:0000313" key="2">
    <source>
        <dbReference type="EMBL" id="STT02598.1"/>
    </source>
</evidence>
<sequence length="97" mass="10702">MPELHTPANRPGPVAVARVTLLPALLVIVAVAVGCALVSPPVGTRHEILTNPGLYIDLLALLFLVFMLWSSAKVRMSHIAVNWVRYGLLLWDCRRHL</sequence>
<organism evidence="2 3">
    <name type="scientific">Klebsiella pneumoniae</name>
    <dbReference type="NCBI Taxonomy" id="573"/>
    <lineage>
        <taxon>Bacteria</taxon>
        <taxon>Pseudomonadati</taxon>
        <taxon>Pseudomonadota</taxon>
        <taxon>Gammaproteobacteria</taxon>
        <taxon>Enterobacterales</taxon>
        <taxon>Enterobacteriaceae</taxon>
        <taxon>Klebsiella/Raoultella group</taxon>
        <taxon>Klebsiella</taxon>
        <taxon>Klebsiella pneumoniae complex</taxon>
    </lineage>
</organism>
<keyword evidence="1" id="KW-0812">Transmembrane</keyword>
<dbReference type="EMBL" id="UGKT01000001">
    <property type="protein sequence ID" value="STT02598.1"/>
    <property type="molecule type" value="Genomic_DNA"/>
</dbReference>
<dbReference type="Proteomes" id="UP000255518">
    <property type="component" value="Unassembled WGS sequence"/>
</dbReference>
<reference evidence="2 3" key="1">
    <citation type="submission" date="2018-06" db="EMBL/GenBank/DDBJ databases">
        <authorList>
            <consortium name="Pathogen Informatics"/>
            <person name="Doyle S."/>
        </authorList>
    </citation>
    <scope>NUCLEOTIDE SEQUENCE [LARGE SCALE GENOMIC DNA]</scope>
    <source>
        <strain evidence="2 3">NCTC13443</strain>
    </source>
</reference>